<accession>A0A0F7KH45</accession>
<dbReference type="SUPFAM" id="SSF64182">
    <property type="entry name" value="DHH phosphoesterases"/>
    <property type="match status" value="1"/>
</dbReference>
<dbReference type="Proteomes" id="UP000324176">
    <property type="component" value="Unassembled WGS sequence"/>
</dbReference>
<keyword evidence="3" id="KW-1185">Reference proteome</keyword>
<organism evidence="1 3">
    <name type="scientific">Nitrosomonas communis</name>
    <dbReference type="NCBI Taxonomy" id="44574"/>
    <lineage>
        <taxon>Bacteria</taxon>
        <taxon>Pseudomonadati</taxon>
        <taxon>Pseudomonadota</taxon>
        <taxon>Betaproteobacteria</taxon>
        <taxon>Nitrosomonadales</taxon>
        <taxon>Nitrosomonadaceae</taxon>
        <taxon>Nitrosomonas</taxon>
    </lineage>
</organism>
<evidence type="ECO:0000313" key="1">
    <source>
        <dbReference type="EMBL" id="AKH38423.1"/>
    </source>
</evidence>
<name>A0A0F7KH45_9PROT</name>
<dbReference type="Proteomes" id="UP000034156">
    <property type="component" value="Chromosome"/>
</dbReference>
<sequence>MTKYFDVFNGDADGICALIQLRLAEPLDAELITAVKRDITLLQQVNATAGDRITVLDISLDRNRTDLQRLLATGANVHYFDHHYAGEIPVHGNLQAMINESPDTCTSLLVDRFLNERYSLWAIVAAFGDNLVSIAQKYCSELGLNAVDIQLLRQLGELLNYNGYGSYIEDLHFHPASLFRALQHFDDPREAYGSSPEVAILARGYAADMHHISALTPLFVTNTAAVYQLPDEAWARRTVGTLANNLSQTYPERAHLILCSDGQGSLSVSVRAAKTHPYGASAFCRHYPEGGGREAAAGINRHPEVMVGDLIADFVRTFGSP</sequence>
<dbReference type="InterPro" id="IPR038763">
    <property type="entry name" value="DHH_sf"/>
</dbReference>
<reference evidence="3" key="1">
    <citation type="submission" date="2015-05" db="EMBL/GenBank/DDBJ databases">
        <title>Draft genome of Nitrosomonas communis strain Nm2.</title>
        <authorList>
            <person name="Kozlowski J.A."/>
            <person name="Kits K.D."/>
            <person name="Stein L.Y."/>
        </authorList>
    </citation>
    <scope>NUCLEOTIDE SEQUENCE [LARGE SCALE GENOMIC DNA]</scope>
    <source>
        <strain evidence="3">Nm2</strain>
    </source>
</reference>
<dbReference type="EMBL" id="VNHT01000078">
    <property type="protein sequence ID" value="TYP78292.1"/>
    <property type="molecule type" value="Genomic_DNA"/>
</dbReference>
<dbReference type="KEGG" id="nco:AAW31_12420"/>
<dbReference type="EMBL" id="CP011451">
    <property type="protein sequence ID" value="AKH38423.1"/>
    <property type="molecule type" value="Genomic_DNA"/>
</dbReference>
<evidence type="ECO:0000313" key="4">
    <source>
        <dbReference type="Proteomes" id="UP000324176"/>
    </source>
</evidence>
<reference evidence="1 3" key="2">
    <citation type="journal article" date="2016" name="Genome Announc.">
        <title>Genome Sequence of Nitrosomonas communis Strain Nm2, a Mesophilic Ammonia-Oxidizing Bacterium Isolated from Mediterranean Soil.</title>
        <authorList>
            <person name="Kozlowski J.A."/>
            <person name="Kits K.D."/>
            <person name="Stein L.Y."/>
        </authorList>
    </citation>
    <scope>NUCLEOTIDE SEQUENCE [LARGE SCALE GENOMIC DNA]</scope>
    <source>
        <strain evidence="1 3">Nm2</strain>
    </source>
</reference>
<reference evidence="2 4" key="3">
    <citation type="submission" date="2019-07" db="EMBL/GenBank/DDBJ databases">
        <title>Active sludge and wastewater microbial communities from Klosterneuburg, Austria.</title>
        <authorList>
            <person name="Wagner M."/>
        </authorList>
    </citation>
    <scope>NUCLEOTIDE SEQUENCE [LARGE SCALE GENOMIC DNA]</scope>
    <source>
        <strain evidence="2 4">Nm2</strain>
    </source>
</reference>
<gene>
    <name evidence="1" type="ORF">AAW31_12420</name>
    <name evidence="2" type="ORF">BCL69_107810</name>
</gene>
<dbReference type="AlphaFoldDB" id="A0A0F7KH45"/>
<dbReference type="OrthoDB" id="5429547at2"/>
<evidence type="ECO:0000313" key="2">
    <source>
        <dbReference type="EMBL" id="TYP78292.1"/>
    </source>
</evidence>
<dbReference type="PATRIC" id="fig|44574.3.peg.3011"/>
<protein>
    <recommendedName>
        <fullName evidence="5">Acetyltransferase</fullName>
    </recommendedName>
</protein>
<proteinExistence type="predicted"/>
<evidence type="ECO:0000313" key="3">
    <source>
        <dbReference type="Proteomes" id="UP000034156"/>
    </source>
</evidence>
<evidence type="ECO:0008006" key="5">
    <source>
        <dbReference type="Google" id="ProtNLM"/>
    </source>
</evidence>
<dbReference type="RefSeq" id="WP_046850469.1">
    <property type="nucleotide sequence ID" value="NZ_CP011451.1"/>
</dbReference>